<dbReference type="Proteomes" id="UP000037688">
    <property type="component" value="Unassembled WGS sequence"/>
</dbReference>
<protein>
    <submittedName>
        <fullName evidence="1">Uncharacterized protein</fullName>
    </submittedName>
</protein>
<dbReference type="OrthoDB" id="2608729at2"/>
<sequence length="138" mass="15872">MAGIVNENIVFPVLDLIHRELRKYSSTSNSNSSPLEGEPSVTLYREHMQDPDRVTGADLFYESEWKVSIWMKFGSEDEEDFPAGVGYAHPDYEYYKYFRLTQVTARTFDPSGESMFTYNIGLNYDDEGRLTGTSVNRI</sequence>
<dbReference type="PATRIC" id="fig|1705561.3.peg.6626"/>
<dbReference type="EMBL" id="LITU01000083">
    <property type="protein sequence ID" value="KOY12866.1"/>
    <property type="molecule type" value="Genomic_DNA"/>
</dbReference>
<dbReference type="RefSeq" id="WP_053784472.1">
    <property type="nucleotide sequence ID" value="NZ_LITU01000083.1"/>
</dbReference>
<comment type="caution">
    <text evidence="1">The sequence shown here is derived from an EMBL/GenBank/DDBJ whole genome shotgun (WGS) entry which is preliminary data.</text>
</comment>
<keyword evidence="2" id="KW-1185">Reference proteome</keyword>
<organism evidence="1 2">
    <name type="scientific">Paenibacillus xylanivorans</name>
    <dbReference type="NCBI Taxonomy" id="1705561"/>
    <lineage>
        <taxon>Bacteria</taxon>
        <taxon>Bacillati</taxon>
        <taxon>Bacillota</taxon>
        <taxon>Bacilli</taxon>
        <taxon>Bacillales</taxon>
        <taxon>Paenibacillaceae</taxon>
        <taxon>Paenibacillus</taxon>
    </lineage>
</organism>
<accession>A0A0M9BJS0</accession>
<proteinExistence type="predicted"/>
<dbReference type="AlphaFoldDB" id="A0A0M9BJS0"/>
<reference evidence="1 2" key="1">
    <citation type="submission" date="2015-08" db="EMBL/GenBank/DDBJ databases">
        <title>Draft genome sequence of cellulolytic and xylanolytic Paenibacillus sp. A59, isolated from a decaying forest soil from Patagonia, Argentina.</title>
        <authorList>
            <person name="Ghio S."/>
            <person name="Caceres A.M."/>
            <person name="Talia P."/>
            <person name="Grasso D."/>
            <person name="Campos E."/>
        </authorList>
    </citation>
    <scope>NUCLEOTIDE SEQUENCE [LARGE SCALE GENOMIC DNA]</scope>
    <source>
        <strain evidence="1 2">A59</strain>
    </source>
</reference>
<evidence type="ECO:0000313" key="1">
    <source>
        <dbReference type="EMBL" id="KOY12866.1"/>
    </source>
</evidence>
<gene>
    <name evidence="1" type="ORF">AMS66_31275</name>
</gene>
<evidence type="ECO:0000313" key="2">
    <source>
        <dbReference type="Proteomes" id="UP000037688"/>
    </source>
</evidence>
<name>A0A0M9BJS0_9BACL</name>